<dbReference type="eggNOG" id="KOG2183">
    <property type="taxonomic scope" value="Eukaryota"/>
</dbReference>
<evidence type="ECO:0000256" key="2">
    <source>
        <dbReference type="ARBA" id="ARBA00022670"/>
    </source>
</evidence>
<dbReference type="InterPro" id="IPR029058">
    <property type="entry name" value="AB_hydrolase_fold"/>
</dbReference>
<dbReference type="FunFam" id="1.20.120.980:FF:000001">
    <property type="entry name" value="Dipeptidyl peptidase 7"/>
    <property type="match status" value="1"/>
</dbReference>
<dbReference type="Gene3D" id="3.40.50.1820">
    <property type="entry name" value="alpha/beta hydrolase"/>
    <property type="match status" value="1"/>
</dbReference>
<dbReference type="Pfam" id="PF05577">
    <property type="entry name" value="Peptidase_S28"/>
    <property type="match status" value="1"/>
</dbReference>
<dbReference type="PANTHER" id="PTHR11010:SF118">
    <property type="entry name" value="OS11G0156200 PROTEIN"/>
    <property type="match status" value="1"/>
</dbReference>
<evidence type="ECO:0000256" key="5">
    <source>
        <dbReference type="ARBA" id="ARBA00023180"/>
    </source>
</evidence>
<dbReference type="Gene3D" id="1.20.120.980">
    <property type="entry name" value="Serine carboxypeptidase S28, SKS domain"/>
    <property type="match status" value="1"/>
</dbReference>
<evidence type="ECO:0000256" key="7">
    <source>
        <dbReference type="SAM" id="SignalP"/>
    </source>
</evidence>
<dbReference type="PANTHER" id="PTHR11010">
    <property type="entry name" value="PROTEASE S28 PRO-X CARBOXYPEPTIDASE-RELATED"/>
    <property type="match status" value="1"/>
</dbReference>
<keyword evidence="2" id="KW-0645">Protease</keyword>
<feature type="region of interest" description="Disordered" evidence="6">
    <location>
        <begin position="28"/>
        <end position="49"/>
    </location>
</feature>
<comment type="similarity">
    <text evidence="1">Belongs to the peptidase S28 family.</text>
</comment>
<dbReference type="InParanoid" id="C5Y517"/>
<feature type="signal peptide" evidence="7">
    <location>
        <begin position="1"/>
        <end position="22"/>
    </location>
</feature>
<dbReference type="GO" id="GO:0070008">
    <property type="term" value="F:serine-type exopeptidase activity"/>
    <property type="evidence" value="ECO:0007669"/>
    <property type="project" value="InterPro"/>
</dbReference>
<feature type="chain" id="PRO_5002959812" description="Lysosomal Pro-X carboxypeptidase" evidence="7">
    <location>
        <begin position="23"/>
        <end position="553"/>
    </location>
</feature>
<reference evidence="9" key="2">
    <citation type="journal article" date="2018" name="Plant J.">
        <title>The Sorghum bicolor reference genome: improved assembly, gene annotations, a transcriptome atlas, and signatures of genome organization.</title>
        <authorList>
            <person name="McCormick R.F."/>
            <person name="Truong S.K."/>
            <person name="Sreedasyam A."/>
            <person name="Jenkins J."/>
            <person name="Shu S."/>
            <person name="Sims D."/>
            <person name="Kennedy M."/>
            <person name="Amirebrahimi M."/>
            <person name="Weers B.D."/>
            <person name="McKinley B."/>
            <person name="Mattison A."/>
            <person name="Morishige D.T."/>
            <person name="Grimwood J."/>
            <person name="Schmutz J."/>
            <person name="Mullet J.E."/>
        </authorList>
    </citation>
    <scope>NUCLEOTIDE SEQUENCE [LARGE SCALE GENOMIC DNA]</scope>
    <source>
        <strain evidence="9">cv. BTx623</strain>
    </source>
</reference>
<protein>
    <recommendedName>
        <fullName evidence="10">Lysosomal Pro-X carboxypeptidase</fullName>
    </recommendedName>
</protein>
<name>C5Y517_SORBI</name>
<evidence type="ECO:0000313" key="8">
    <source>
        <dbReference type="EMBL" id="EES09291.1"/>
    </source>
</evidence>
<keyword evidence="9" id="KW-1185">Reference proteome</keyword>
<keyword evidence="3 7" id="KW-0732">Signal</keyword>
<gene>
    <name evidence="8" type="ORF">SORBI_3005G041500</name>
</gene>
<dbReference type="STRING" id="4558.C5Y517"/>
<dbReference type="InterPro" id="IPR008758">
    <property type="entry name" value="Peptidase_S28"/>
</dbReference>
<dbReference type="Proteomes" id="UP000000768">
    <property type="component" value="Chromosome 5"/>
</dbReference>
<evidence type="ECO:0000256" key="6">
    <source>
        <dbReference type="SAM" id="MobiDB-lite"/>
    </source>
</evidence>
<reference evidence="8 9" key="1">
    <citation type="journal article" date="2009" name="Nature">
        <title>The Sorghum bicolor genome and the diversification of grasses.</title>
        <authorList>
            <person name="Paterson A.H."/>
            <person name="Bowers J.E."/>
            <person name="Bruggmann R."/>
            <person name="Dubchak I."/>
            <person name="Grimwood J."/>
            <person name="Gundlach H."/>
            <person name="Haberer G."/>
            <person name="Hellsten U."/>
            <person name="Mitros T."/>
            <person name="Poliakov A."/>
            <person name="Schmutz J."/>
            <person name="Spannagl M."/>
            <person name="Tang H."/>
            <person name="Wang X."/>
            <person name="Wicker T."/>
            <person name="Bharti A.K."/>
            <person name="Chapman J."/>
            <person name="Feltus F.A."/>
            <person name="Gowik U."/>
            <person name="Grigoriev I.V."/>
            <person name="Lyons E."/>
            <person name="Maher C.A."/>
            <person name="Martis M."/>
            <person name="Narechania A."/>
            <person name="Otillar R.P."/>
            <person name="Penning B.W."/>
            <person name="Salamov A.A."/>
            <person name="Wang Y."/>
            <person name="Zhang L."/>
            <person name="Carpita N.C."/>
            <person name="Freeling M."/>
            <person name="Gingle A.R."/>
            <person name="Hash C.T."/>
            <person name="Keller B."/>
            <person name="Klein P."/>
            <person name="Kresovich S."/>
            <person name="McCann M.C."/>
            <person name="Ming R."/>
            <person name="Peterson D.G."/>
            <person name="Mehboob-ur-Rahman"/>
            <person name="Ware D."/>
            <person name="Westhoff P."/>
            <person name="Mayer K.F."/>
            <person name="Messing J."/>
            <person name="Rokhsar D.S."/>
        </authorList>
    </citation>
    <scope>NUCLEOTIDE SEQUENCE [LARGE SCALE GENOMIC DNA]</scope>
    <source>
        <strain evidence="9">cv. BTx623</strain>
    </source>
</reference>
<feature type="compositionally biased region" description="Basic residues" evidence="6">
    <location>
        <begin position="29"/>
        <end position="48"/>
    </location>
</feature>
<evidence type="ECO:0008006" key="10">
    <source>
        <dbReference type="Google" id="ProtNLM"/>
    </source>
</evidence>
<evidence type="ECO:0000256" key="4">
    <source>
        <dbReference type="ARBA" id="ARBA00022801"/>
    </source>
</evidence>
<keyword evidence="5" id="KW-0325">Glycoprotein</keyword>
<organism evidence="8 9">
    <name type="scientific">Sorghum bicolor</name>
    <name type="common">Sorghum</name>
    <name type="synonym">Sorghum vulgare</name>
    <dbReference type="NCBI Taxonomy" id="4558"/>
    <lineage>
        <taxon>Eukaryota</taxon>
        <taxon>Viridiplantae</taxon>
        <taxon>Streptophyta</taxon>
        <taxon>Embryophyta</taxon>
        <taxon>Tracheophyta</taxon>
        <taxon>Spermatophyta</taxon>
        <taxon>Magnoliopsida</taxon>
        <taxon>Liliopsida</taxon>
        <taxon>Poales</taxon>
        <taxon>Poaceae</taxon>
        <taxon>PACMAD clade</taxon>
        <taxon>Panicoideae</taxon>
        <taxon>Andropogonodae</taxon>
        <taxon>Andropogoneae</taxon>
        <taxon>Sorghinae</taxon>
        <taxon>Sorghum</taxon>
    </lineage>
</organism>
<dbReference type="AlphaFoldDB" id="C5Y517"/>
<keyword evidence="4" id="KW-0378">Hydrolase</keyword>
<dbReference type="EMBL" id="CM000764">
    <property type="protein sequence ID" value="EES09291.1"/>
    <property type="molecule type" value="Genomic_DNA"/>
</dbReference>
<dbReference type="HOGENOM" id="CLU_020959_0_1_1"/>
<dbReference type="OrthoDB" id="2130629at2759"/>
<accession>C5Y517</accession>
<dbReference type="KEGG" id="sbi:8058563"/>
<evidence type="ECO:0000256" key="3">
    <source>
        <dbReference type="ARBA" id="ARBA00022729"/>
    </source>
</evidence>
<dbReference type="MEROPS" id="S28.001"/>
<sequence length="553" mass="61147">MERAIIIAAVFLLLSLQTAATAAAAAGVGRRRVTRRRPPPTLATRRHYATSLQVPRAGDDAASSSSSVPPAVQYETRRYTQRLDHFNSLPSSYATFQQRYLINDTFWGGRSRTAPIFLYAGNEGDIDLFTNNTGFMWEAAPRFRAMLVFVEHRYYGESMPFGGTREAAFRDAATKGYLTVTQALADYASFVLSLKANLSVPAAPVVVFGGSYGGMLAAWMRLKYPHVVMGAVASSAPILSFYGIVDPYAFYDRINDDYKSESKNCYDVLRKSWDVLDDALATKEGQAQLRRTFNMCNGSSVWDIPSLLENAMVEAAMTDYPTTSGFLTPLPAYPVRAMCRAIDARHQQAAASTSTSGSGNDDGNNSSSSTALLLLSEQVRDAMNVYYNHTGGAACFRAEEDDDPYGLYDGWNWQACTEVMVMAYGVRDGTVLQPAPFNFTEVVDDCRNVTGLPPRPFWIETEFGGYDIANVLKKSASNIIFFNGLRDPWSTGGVLKSISDSIIALVEPKGAHHVDLRFSSKEDPEWLKKVRVKETRIIARWLKQYYSDEGIAT</sequence>
<dbReference type="GO" id="GO:0006508">
    <property type="term" value="P:proteolysis"/>
    <property type="evidence" value="ECO:0007669"/>
    <property type="project" value="UniProtKB-KW"/>
</dbReference>
<proteinExistence type="inferred from homology"/>
<dbReference type="GO" id="GO:0008239">
    <property type="term" value="F:dipeptidyl-peptidase activity"/>
    <property type="evidence" value="ECO:0000318"/>
    <property type="project" value="GO_Central"/>
</dbReference>
<dbReference type="FunCoup" id="C5Y517">
    <property type="interactions" value="970"/>
</dbReference>
<dbReference type="SUPFAM" id="SSF53474">
    <property type="entry name" value="alpha/beta-Hydrolases"/>
    <property type="match status" value="1"/>
</dbReference>
<evidence type="ECO:0000313" key="9">
    <source>
        <dbReference type="Proteomes" id="UP000000768"/>
    </source>
</evidence>
<dbReference type="InterPro" id="IPR042269">
    <property type="entry name" value="Ser_carbopepase_S28_SKS"/>
</dbReference>
<dbReference type="ESTHER" id="sorbi-c5y517">
    <property type="family name" value="Prolylcarboxypeptidase"/>
</dbReference>
<dbReference type="OMA" id="FSCCHAV"/>
<dbReference type="Gramene" id="EES09291">
    <property type="protein sequence ID" value="EES09291"/>
    <property type="gene ID" value="SORBI_3005G041500"/>
</dbReference>
<evidence type="ECO:0000256" key="1">
    <source>
        <dbReference type="ARBA" id="ARBA00011079"/>
    </source>
</evidence>